<keyword evidence="11" id="KW-1185">Reference proteome</keyword>
<dbReference type="EMBL" id="CP116942">
    <property type="protein sequence ID" value="WCO65062.1"/>
    <property type="molecule type" value="Genomic_DNA"/>
</dbReference>
<feature type="transmembrane region" description="Helical" evidence="7">
    <location>
        <begin position="221"/>
        <end position="243"/>
    </location>
</feature>
<feature type="transmembrane region" description="Helical" evidence="7">
    <location>
        <begin position="96"/>
        <end position="119"/>
    </location>
</feature>
<evidence type="ECO:0000256" key="4">
    <source>
        <dbReference type="ARBA" id="ARBA00022692"/>
    </source>
</evidence>
<feature type="compositionally biased region" description="Low complexity" evidence="8">
    <location>
        <begin position="9"/>
        <end position="20"/>
    </location>
</feature>
<comment type="similarity">
    <text evidence="7">Belongs to the binding-protein-dependent transport system permease family.</text>
</comment>
<gene>
    <name evidence="10" type="ORF">PO878_11185</name>
</gene>
<feature type="transmembrane region" description="Helical" evidence="7">
    <location>
        <begin position="30"/>
        <end position="52"/>
    </location>
</feature>
<protein>
    <submittedName>
        <fullName evidence="10">ABC transporter permease</fullName>
    </submittedName>
</protein>
<evidence type="ECO:0000256" key="5">
    <source>
        <dbReference type="ARBA" id="ARBA00022989"/>
    </source>
</evidence>
<feature type="transmembrane region" description="Helical" evidence="7">
    <location>
        <begin position="278"/>
        <end position="297"/>
    </location>
</feature>
<dbReference type="SUPFAM" id="SSF161098">
    <property type="entry name" value="MetI-like"/>
    <property type="match status" value="1"/>
</dbReference>
<dbReference type="KEGG" id="ima:PO878_11185"/>
<keyword evidence="6 7" id="KW-0472">Membrane</keyword>
<dbReference type="Pfam" id="PF00528">
    <property type="entry name" value="BPD_transp_1"/>
    <property type="match status" value="1"/>
</dbReference>
<keyword evidence="3" id="KW-1003">Cell membrane</keyword>
<dbReference type="PROSITE" id="PS50928">
    <property type="entry name" value="ABC_TM1"/>
    <property type="match status" value="1"/>
</dbReference>
<evidence type="ECO:0000256" key="8">
    <source>
        <dbReference type="SAM" id="MobiDB-lite"/>
    </source>
</evidence>
<keyword evidence="5 7" id="KW-1133">Transmembrane helix</keyword>
<dbReference type="CDD" id="cd06261">
    <property type="entry name" value="TM_PBP2"/>
    <property type="match status" value="1"/>
</dbReference>
<comment type="subcellular location">
    <subcellularLocation>
        <location evidence="1 7">Cell membrane</location>
        <topology evidence="1 7">Multi-pass membrane protein</topology>
    </subcellularLocation>
</comment>
<evidence type="ECO:0000256" key="6">
    <source>
        <dbReference type="ARBA" id="ARBA00023136"/>
    </source>
</evidence>
<feature type="domain" description="ABC transmembrane type-1" evidence="9">
    <location>
        <begin position="92"/>
        <end position="297"/>
    </location>
</feature>
<evidence type="ECO:0000256" key="7">
    <source>
        <dbReference type="RuleBase" id="RU363032"/>
    </source>
</evidence>
<dbReference type="InterPro" id="IPR035906">
    <property type="entry name" value="MetI-like_sf"/>
</dbReference>
<feature type="region of interest" description="Disordered" evidence="8">
    <location>
        <begin position="1"/>
        <end position="20"/>
    </location>
</feature>
<dbReference type="RefSeq" id="WP_272734587.1">
    <property type="nucleotide sequence ID" value="NZ_CP116942.1"/>
</dbReference>
<dbReference type="Proteomes" id="UP001216390">
    <property type="component" value="Chromosome"/>
</dbReference>
<keyword evidence="2 7" id="KW-0813">Transport</keyword>
<dbReference type="PANTHER" id="PTHR43386">
    <property type="entry name" value="OLIGOPEPTIDE TRANSPORT SYSTEM PERMEASE PROTEIN APPC"/>
    <property type="match status" value="1"/>
</dbReference>
<dbReference type="InterPro" id="IPR000515">
    <property type="entry name" value="MetI-like"/>
</dbReference>
<dbReference type="PANTHER" id="PTHR43386:SF25">
    <property type="entry name" value="PEPTIDE ABC TRANSPORTER PERMEASE PROTEIN"/>
    <property type="match status" value="1"/>
</dbReference>
<evidence type="ECO:0000259" key="9">
    <source>
        <dbReference type="PROSITE" id="PS50928"/>
    </source>
</evidence>
<reference evidence="10" key="1">
    <citation type="submission" date="2023-01" db="EMBL/GenBank/DDBJ databases">
        <title>The diversity of Class Acidimicrobiia in South China Sea sediment environments and the proposal of Iamia marina sp. nov., a novel species of the genus Iamia.</title>
        <authorList>
            <person name="He Y."/>
            <person name="Tian X."/>
        </authorList>
    </citation>
    <scope>NUCLEOTIDE SEQUENCE</scope>
    <source>
        <strain evidence="10">DSM 19957</strain>
    </source>
</reference>
<feature type="transmembrane region" description="Helical" evidence="7">
    <location>
        <begin position="171"/>
        <end position="190"/>
    </location>
</feature>
<evidence type="ECO:0000256" key="1">
    <source>
        <dbReference type="ARBA" id="ARBA00004651"/>
    </source>
</evidence>
<proteinExistence type="inferred from homology"/>
<evidence type="ECO:0000256" key="3">
    <source>
        <dbReference type="ARBA" id="ARBA00022475"/>
    </source>
</evidence>
<name>A0AAF0BSC1_9ACTN</name>
<dbReference type="AlphaFoldDB" id="A0AAF0BSC1"/>
<dbReference type="InterPro" id="IPR050366">
    <property type="entry name" value="BP-dependent_transpt_permease"/>
</dbReference>
<dbReference type="GO" id="GO:0055085">
    <property type="term" value="P:transmembrane transport"/>
    <property type="evidence" value="ECO:0007669"/>
    <property type="project" value="InterPro"/>
</dbReference>
<evidence type="ECO:0000313" key="10">
    <source>
        <dbReference type="EMBL" id="WCO65062.1"/>
    </source>
</evidence>
<dbReference type="GO" id="GO:0005886">
    <property type="term" value="C:plasma membrane"/>
    <property type="evidence" value="ECO:0007669"/>
    <property type="project" value="UniProtKB-SubCell"/>
</dbReference>
<organism evidence="10 11">
    <name type="scientific">Iamia majanohamensis</name>
    <dbReference type="NCBI Taxonomy" id="467976"/>
    <lineage>
        <taxon>Bacteria</taxon>
        <taxon>Bacillati</taxon>
        <taxon>Actinomycetota</taxon>
        <taxon>Acidimicrobiia</taxon>
        <taxon>Acidimicrobiales</taxon>
        <taxon>Iamiaceae</taxon>
        <taxon>Iamia</taxon>
    </lineage>
</organism>
<feature type="transmembrane region" description="Helical" evidence="7">
    <location>
        <begin position="131"/>
        <end position="151"/>
    </location>
</feature>
<evidence type="ECO:0000256" key="2">
    <source>
        <dbReference type="ARBA" id="ARBA00022448"/>
    </source>
</evidence>
<accession>A0AAF0BSC1</accession>
<sequence length="311" mass="32245">MGEGDATEAALDADGPAPANAGAPKTGIGVGGWIAAGWLIFVVGLAFLAPWLPLDSPTARGAGPRLPLFTDGHVLGTDASQRDVLSRLIFGARASLIVGFGGVAIGLLVGGTLGLLAGFRRGKIDTALSSLFDVLLAFPQLILALSLVTFLRPPASTEPGAAQPSVTFTSIQILVIAIGIVAIPLLARLTRSTTLSWSQREFVLAARAQGARSGRIMIREVLPNVLPAMLSLALLSVGVAIIAEGGLSLLGVGVEAPNPSWGNMITENRNVRSAPLNALFAPIIALFFTVMALNYLGDAIRRKFDVRESAL</sequence>
<dbReference type="Gene3D" id="1.10.3720.10">
    <property type="entry name" value="MetI-like"/>
    <property type="match status" value="1"/>
</dbReference>
<keyword evidence="4 7" id="KW-0812">Transmembrane</keyword>
<evidence type="ECO:0000313" key="11">
    <source>
        <dbReference type="Proteomes" id="UP001216390"/>
    </source>
</evidence>